<protein>
    <submittedName>
        <fullName evidence="1">Uncharacterized protein</fullName>
    </submittedName>
</protein>
<comment type="caution">
    <text evidence="1">The sequence shown here is derived from an EMBL/GenBank/DDBJ whole genome shotgun (WGS) entry which is preliminary data.</text>
</comment>
<keyword evidence="2" id="KW-1185">Reference proteome</keyword>
<name>A0AAD8KTP8_TARER</name>
<dbReference type="EMBL" id="JAUHHV010000003">
    <property type="protein sequence ID" value="KAK1429350.1"/>
    <property type="molecule type" value="Genomic_DNA"/>
</dbReference>
<proteinExistence type="predicted"/>
<evidence type="ECO:0000313" key="1">
    <source>
        <dbReference type="EMBL" id="KAK1429350.1"/>
    </source>
</evidence>
<dbReference type="Proteomes" id="UP001229421">
    <property type="component" value="Unassembled WGS sequence"/>
</dbReference>
<sequence length="84" mass="9722">MKEFLRIHGLLIFWQEIQSVEANLGFQLCFWIITYHYPDIEMPQATRGAAESDTSNLLKDLMTELYNNLLLGVYSVCPLNLDIV</sequence>
<reference evidence="1" key="1">
    <citation type="journal article" date="2023" name="bioRxiv">
        <title>Improved chromosome-level genome assembly for marigold (Tagetes erecta).</title>
        <authorList>
            <person name="Jiang F."/>
            <person name="Yuan L."/>
            <person name="Wang S."/>
            <person name="Wang H."/>
            <person name="Xu D."/>
            <person name="Wang A."/>
            <person name="Fan W."/>
        </authorList>
    </citation>
    <scope>NUCLEOTIDE SEQUENCE</scope>
    <source>
        <strain evidence="1">WSJ</strain>
        <tissue evidence="1">Leaf</tissue>
    </source>
</reference>
<organism evidence="1 2">
    <name type="scientific">Tagetes erecta</name>
    <name type="common">African marigold</name>
    <dbReference type="NCBI Taxonomy" id="13708"/>
    <lineage>
        <taxon>Eukaryota</taxon>
        <taxon>Viridiplantae</taxon>
        <taxon>Streptophyta</taxon>
        <taxon>Embryophyta</taxon>
        <taxon>Tracheophyta</taxon>
        <taxon>Spermatophyta</taxon>
        <taxon>Magnoliopsida</taxon>
        <taxon>eudicotyledons</taxon>
        <taxon>Gunneridae</taxon>
        <taxon>Pentapetalae</taxon>
        <taxon>asterids</taxon>
        <taxon>campanulids</taxon>
        <taxon>Asterales</taxon>
        <taxon>Asteraceae</taxon>
        <taxon>Asteroideae</taxon>
        <taxon>Heliantheae alliance</taxon>
        <taxon>Tageteae</taxon>
        <taxon>Tagetes</taxon>
    </lineage>
</organism>
<dbReference type="AlphaFoldDB" id="A0AAD8KTP8"/>
<accession>A0AAD8KTP8</accession>
<gene>
    <name evidence="1" type="ORF">QVD17_11558</name>
</gene>
<evidence type="ECO:0000313" key="2">
    <source>
        <dbReference type="Proteomes" id="UP001229421"/>
    </source>
</evidence>